<name>A0A8J6B8B6_ELECQ</name>
<feature type="compositionally biased region" description="Basic and acidic residues" evidence="1">
    <location>
        <begin position="85"/>
        <end position="99"/>
    </location>
</feature>
<reference evidence="2" key="1">
    <citation type="thesis" date="2020" institute="ProQuest LLC" country="789 East Eisenhower Parkway, Ann Arbor, MI, USA">
        <title>Comparative Genomics and Chromosome Evolution.</title>
        <authorList>
            <person name="Mudd A.B."/>
        </authorList>
    </citation>
    <scope>NUCLEOTIDE SEQUENCE</scope>
    <source>
        <strain evidence="2">HN-11 Male</strain>
        <tissue evidence="2">Kidney and liver</tissue>
    </source>
</reference>
<keyword evidence="3" id="KW-1185">Reference proteome</keyword>
<protein>
    <submittedName>
        <fullName evidence="2">Uncharacterized protein</fullName>
    </submittedName>
</protein>
<organism evidence="2 3">
    <name type="scientific">Eleutherodactylus coqui</name>
    <name type="common">Puerto Rican coqui</name>
    <dbReference type="NCBI Taxonomy" id="57060"/>
    <lineage>
        <taxon>Eukaryota</taxon>
        <taxon>Metazoa</taxon>
        <taxon>Chordata</taxon>
        <taxon>Craniata</taxon>
        <taxon>Vertebrata</taxon>
        <taxon>Euteleostomi</taxon>
        <taxon>Amphibia</taxon>
        <taxon>Batrachia</taxon>
        <taxon>Anura</taxon>
        <taxon>Neobatrachia</taxon>
        <taxon>Hyloidea</taxon>
        <taxon>Eleutherodactylidae</taxon>
        <taxon>Eleutherodactylinae</taxon>
        <taxon>Eleutherodactylus</taxon>
        <taxon>Eleutherodactylus</taxon>
    </lineage>
</organism>
<comment type="caution">
    <text evidence="2">The sequence shown here is derived from an EMBL/GenBank/DDBJ whole genome shotgun (WGS) entry which is preliminary data.</text>
</comment>
<accession>A0A8J6B8B6</accession>
<dbReference type="EMBL" id="WNTK01103492">
    <property type="protein sequence ID" value="KAG9460174.1"/>
    <property type="molecule type" value="Genomic_DNA"/>
</dbReference>
<evidence type="ECO:0000256" key="1">
    <source>
        <dbReference type="SAM" id="MobiDB-lite"/>
    </source>
</evidence>
<gene>
    <name evidence="2" type="ORF">GDO78_013769</name>
</gene>
<sequence>MQRCKKTSNERELYCPKVEKKTEFRFGMVVIVPPRRIQSPRCLRRTANLFKKNGMQYLYSLSLSCNTLYAPHMGAHRAGNKPPYRRGDGKPENYTTFEK</sequence>
<evidence type="ECO:0000313" key="3">
    <source>
        <dbReference type="Proteomes" id="UP000770717"/>
    </source>
</evidence>
<feature type="region of interest" description="Disordered" evidence="1">
    <location>
        <begin position="76"/>
        <end position="99"/>
    </location>
</feature>
<proteinExistence type="predicted"/>
<dbReference type="Proteomes" id="UP000770717">
    <property type="component" value="Unassembled WGS sequence"/>
</dbReference>
<dbReference type="AlphaFoldDB" id="A0A8J6B8B6"/>
<evidence type="ECO:0000313" key="2">
    <source>
        <dbReference type="EMBL" id="KAG9460174.1"/>
    </source>
</evidence>